<feature type="transmembrane region" description="Helical" evidence="6">
    <location>
        <begin position="78"/>
        <end position="96"/>
    </location>
</feature>
<name>A0ABX8RFY4_9CLOT</name>
<sequence length="284" mass="31183">MNYNKKELARRILWIMLGSAITAIGINIFLIPHKFLSGGVGGIALILQYMTNIPSGYYILAVNVPIFLIGMKQVDKDFCVFSLLGMVSLSVFMILTQHISDYYAIDDMVVSSIYGGILGGIGGAIVFQNRASMGGTDIIAVVLRKKTGGNIASYLFIMNLIVVMIGSTINGISIALYTLISMYITSEVMNRVLNGIERKKLLFVVTQKEREIADLIIKEVGRGVTFLNGQGAYTGNERNVIYCIATLRQLPKIKKVIEDTDPQAFISILDTSEVHGKGFKRPAL</sequence>
<comment type="subcellular location">
    <subcellularLocation>
        <location evidence="1">Cell membrane</location>
        <topology evidence="1">Multi-pass membrane protein</topology>
    </subcellularLocation>
</comment>
<dbReference type="PIRSF" id="PIRSF006483">
    <property type="entry name" value="Membrane_protein_YitT"/>
    <property type="match status" value="1"/>
</dbReference>
<feature type="domain" description="DUF2179" evidence="7">
    <location>
        <begin position="222"/>
        <end position="276"/>
    </location>
</feature>
<gene>
    <name evidence="8" type="ORF">KVH43_02345</name>
</gene>
<dbReference type="PANTHER" id="PTHR33545">
    <property type="entry name" value="UPF0750 MEMBRANE PROTEIN YITT-RELATED"/>
    <property type="match status" value="1"/>
</dbReference>
<reference evidence="8" key="1">
    <citation type="submission" date="2021-07" db="EMBL/GenBank/DDBJ databases">
        <title>Complete genome sequence of Crassaminicella sp. 143-21, isolated from a deep-sea hydrothermal vent.</title>
        <authorList>
            <person name="Li X."/>
        </authorList>
    </citation>
    <scope>NUCLEOTIDE SEQUENCE</scope>
    <source>
        <strain evidence="8">143-21</strain>
    </source>
</reference>
<dbReference type="RefSeq" id="WP_218283306.1">
    <property type="nucleotide sequence ID" value="NZ_CP078093.1"/>
</dbReference>
<evidence type="ECO:0000313" key="9">
    <source>
        <dbReference type="Proteomes" id="UP000886818"/>
    </source>
</evidence>
<dbReference type="InterPro" id="IPR003740">
    <property type="entry name" value="YitT"/>
</dbReference>
<feature type="transmembrane region" description="Helical" evidence="6">
    <location>
        <begin position="148"/>
        <end position="168"/>
    </location>
</feature>
<evidence type="ECO:0000313" key="8">
    <source>
        <dbReference type="EMBL" id="QXM06610.1"/>
    </source>
</evidence>
<accession>A0ABX8RFY4</accession>
<evidence type="ECO:0000256" key="4">
    <source>
        <dbReference type="ARBA" id="ARBA00022989"/>
    </source>
</evidence>
<protein>
    <submittedName>
        <fullName evidence="8">YitT family protein</fullName>
    </submittedName>
</protein>
<keyword evidence="4 6" id="KW-1133">Transmembrane helix</keyword>
<feature type="transmembrane region" description="Helical" evidence="6">
    <location>
        <begin position="12"/>
        <end position="33"/>
    </location>
</feature>
<dbReference type="PANTHER" id="PTHR33545:SF5">
    <property type="entry name" value="UPF0750 MEMBRANE PROTEIN YITT"/>
    <property type="match status" value="1"/>
</dbReference>
<proteinExistence type="predicted"/>
<organism evidence="8 9">
    <name type="scientific">Crassaminicella indica</name>
    <dbReference type="NCBI Taxonomy" id="2855394"/>
    <lineage>
        <taxon>Bacteria</taxon>
        <taxon>Bacillati</taxon>
        <taxon>Bacillota</taxon>
        <taxon>Clostridia</taxon>
        <taxon>Eubacteriales</taxon>
        <taxon>Clostridiaceae</taxon>
        <taxon>Crassaminicella</taxon>
    </lineage>
</organism>
<dbReference type="EMBL" id="CP078093">
    <property type="protein sequence ID" value="QXM06610.1"/>
    <property type="molecule type" value="Genomic_DNA"/>
</dbReference>
<evidence type="ECO:0000256" key="6">
    <source>
        <dbReference type="SAM" id="Phobius"/>
    </source>
</evidence>
<dbReference type="Proteomes" id="UP000886818">
    <property type="component" value="Chromosome"/>
</dbReference>
<evidence type="ECO:0000256" key="2">
    <source>
        <dbReference type="ARBA" id="ARBA00022475"/>
    </source>
</evidence>
<dbReference type="CDD" id="cd16380">
    <property type="entry name" value="YitT_C"/>
    <property type="match status" value="1"/>
</dbReference>
<keyword evidence="5 6" id="KW-0472">Membrane</keyword>
<dbReference type="InterPro" id="IPR051461">
    <property type="entry name" value="UPF0750_membrane"/>
</dbReference>
<keyword evidence="2" id="KW-1003">Cell membrane</keyword>
<evidence type="ECO:0000256" key="1">
    <source>
        <dbReference type="ARBA" id="ARBA00004651"/>
    </source>
</evidence>
<feature type="transmembrane region" description="Helical" evidence="6">
    <location>
        <begin position="108"/>
        <end position="127"/>
    </location>
</feature>
<dbReference type="Pfam" id="PF10035">
    <property type="entry name" value="DUF2179"/>
    <property type="match status" value="1"/>
</dbReference>
<keyword evidence="9" id="KW-1185">Reference proteome</keyword>
<feature type="transmembrane region" description="Helical" evidence="6">
    <location>
        <begin position="53"/>
        <end position="71"/>
    </location>
</feature>
<evidence type="ECO:0000256" key="3">
    <source>
        <dbReference type="ARBA" id="ARBA00022692"/>
    </source>
</evidence>
<dbReference type="InterPro" id="IPR019264">
    <property type="entry name" value="DUF2179"/>
</dbReference>
<keyword evidence="3 6" id="KW-0812">Transmembrane</keyword>
<dbReference type="Pfam" id="PF02588">
    <property type="entry name" value="YitT_membrane"/>
    <property type="match status" value="1"/>
</dbReference>
<evidence type="ECO:0000256" key="5">
    <source>
        <dbReference type="ARBA" id="ARBA00023136"/>
    </source>
</evidence>
<evidence type="ECO:0000259" key="7">
    <source>
        <dbReference type="Pfam" id="PF10035"/>
    </source>
</evidence>